<gene>
    <name evidence="4" type="ORF">HNP82_003056</name>
</gene>
<organism evidence="4 5">
    <name type="scientific">Catenibacillus scindens</name>
    <dbReference type="NCBI Taxonomy" id="673271"/>
    <lineage>
        <taxon>Bacteria</taxon>
        <taxon>Bacillati</taxon>
        <taxon>Bacillota</taxon>
        <taxon>Clostridia</taxon>
        <taxon>Lachnospirales</taxon>
        <taxon>Lachnospiraceae</taxon>
        <taxon>Catenibacillus</taxon>
    </lineage>
</organism>
<keyword evidence="1" id="KW-0479">Metal-binding</keyword>
<feature type="domain" description="HD" evidence="3">
    <location>
        <begin position="33"/>
        <end position="195"/>
    </location>
</feature>
<evidence type="ECO:0000259" key="3">
    <source>
        <dbReference type="Pfam" id="PF13023"/>
    </source>
</evidence>
<evidence type="ECO:0000313" key="5">
    <source>
        <dbReference type="Proteomes" id="UP000543642"/>
    </source>
</evidence>
<keyword evidence="2 4" id="KW-0378">Hydrolase</keyword>
<dbReference type="EMBL" id="JACHFW010000016">
    <property type="protein sequence ID" value="MBB5265905.1"/>
    <property type="molecule type" value="Genomic_DNA"/>
</dbReference>
<name>A0A7W8HCQ5_9FIRM</name>
<proteinExistence type="predicted"/>
<dbReference type="GO" id="GO:0046872">
    <property type="term" value="F:metal ion binding"/>
    <property type="evidence" value="ECO:0007669"/>
    <property type="project" value="UniProtKB-KW"/>
</dbReference>
<accession>A0A7W8HCQ5</accession>
<sequence length="214" mass="25020">MEKEHIEKEAVENSQDLDAFFRQKKQMDFILEIDKSKNVFRQTYISDGSRKENDAEHSWHLAIMAFLLAEYANEPIDVLKVMKMVLIHDLVEIDAGDTYAYDSCGNETKKEREVAGARRLFSILPKDQEKLIWDLWEEFESGQTAEAKFARTLDHCQPVLLNDASGGRSWREHNVRREQIYGRNTRTHEGSEKVWRYVKGIIDKNIENGNIIQE</sequence>
<dbReference type="GO" id="GO:0005737">
    <property type="term" value="C:cytoplasm"/>
    <property type="evidence" value="ECO:0007669"/>
    <property type="project" value="TreeGrafter"/>
</dbReference>
<dbReference type="PANTHER" id="PTHR11845:SF13">
    <property type="entry name" value="5'-DEOXYNUCLEOTIDASE HDDC2"/>
    <property type="match status" value="1"/>
</dbReference>
<dbReference type="SUPFAM" id="SSF109604">
    <property type="entry name" value="HD-domain/PDEase-like"/>
    <property type="match status" value="1"/>
</dbReference>
<dbReference type="Proteomes" id="UP000543642">
    <property type="component" value="Unassembled WGS sequence"/>
</dbReference>
<keyword evidence="5" id="KW-1185">Reference proteome</keyword>
<evidence type="ECO:0000256" key="2">
    <source>
        <dbReference type="ARBA" id="ARBA00022801"/>
    </source>
</evidence>
<evidence type="ECO:0000313" key="4">
    <source>
        <dbReference type="EMBL" id="MBB5265905.1"/>
    </source>
</evidence>
<evidence type="ECO:0000256" key="1">
    <source>
        <dbReference type="ARBA" id="ARBA00022723"/>
    </source>
</evidence>
<protein>
    <submittedName>
        <fullName evidence="4">Putative hydrolase of HD superfamily</fullName>
    </submittedName>
</protein>
<dbReference type="PANTHER" id="PTHR11845">
    <property type="entry name" value="5'-DEOXYNUCLEOTIDASE HDDC2"/>
    <property type="match status" value="1"/>
</dbReference>
<dbReference type="GO" id="GO:0002953">
    <property type="term" value="F:5'-deoxynucleotidase activity"/>
    <property type="evidence" value="ECO:0007669"/>
    <property type="project" value="InterPro"/>
</dbReference>
<comment type="caution">
    <text evidence="4">The sequence shown here is derived from an EMBL/GenBank/DDBJ whole genome shotgun (WGS) entry which is preliminary data.</text>
</comment>
<reference evidence="4 5" key="1">
    <citation type="submission" date="2020-08" db="EMBL/GenBank/DDBJ databases">
        <title>Genomic Encyclopedia of Type Strains, Phase IV (KMG-IV): sequencing the most valuable type-strain genomes for metagenomic binning, comparative biology and taxonomic classification.</title>
        <authorList>
            <person name="Goeker M."/>
        </authorList>
    </citation>
    <scope>NUCLEOTIDE SEQUENCE [LARGE SCALE GENOMIC DNA]</scope>
    <source>
        <strain evidence="4 5">DSM 106146</strain>
    </source>
</reference>
<dbReference type="AlphaFoldDB" id="A0A7W8HCQ5"/>
<dbReference type="Pfam" id="PF13023">
    <property type="entry name" value="HD_3"/>
    <property type="match status" value="1"/>
</dbReference>
<dbReference type="InterPro" id="IPR006674">
    <property type="entry name" value="HD_domain"/>
</dbReference>
<dbReference type="Gene3D" id="1.10.3210.10">
    <property type="entry name" value="Hypothetical protein af1432"/>
    <property type="match status" value="1"/>
</dbReference>
<dbReference type="InterPro" id="IPR039356">
    <property type="entry name" value="YfbR/HDDC2"/>
</dbReference>